<dbReference type="GeneID" id="27350603"/>
<dbReference type="SUPFAM" id="SSF50998">
    <property type="entry name" value="Quinoprotein alcohol dehydrogenase-like"/>
    <property type="match status" value="1"/>
</dbReference>
<sequence length="614" mass="68918">MICWLVFLFTVILITPQQSNHASPIILSCFHDYLIMRSLLYFAALPIPWVAAFSFNAYDLGFRGIYPRQHFHSVDFEPPAPRITQWDSRCDSGNLLLLTPRGPLVAGAARGPVILDARGNLVWMENNQFEQAMNLNVQEYKGQDYLTFWTKKKKTSHSKHSKKSYVLLNSSYEVAYRVHPKGAGLKGDSHEFRITPQGTALITIYHKHKADCTELGLGKSCWIQDGLFQEIDIETGDLLFEWRATDHIRMKDVYSSPSRKDGHGKSKKDAFDFFHINSVDKTDSGDYLISARYMHAVVCISSKTGDILWQLGGKNNGFKDLNGATNFAWQHHVTWQGNNTISLFDNHANNVFHSPSKHSKGMLIRLDMEEMTATLLQAFVHPDKILNVSQGSVQVVPESGNVLVGFGNSPTFVEYSAEGKVLCSAHFAPHLIFEIIDFGFVKSYRVFKKPWVGRPKTAPDVKVKRGKVYVSWNGATEVTGWRLETAKAVEAKDHEFVTIQELKRDGFETSFTLRKDHGYVRIAALDATNAVMAYSAIVKTPSPSLAVWSIFFLIFGCVVLGLGFVGLVFLYGKYPELPRPPKLSGLRARLGAAVTGNQAHNPETEPLLLDERDP</sequence>
<feature type="region of interest" description="Disordered" evidence="1">
    <location>
        <begin position="595"/>
        <end position="614"/>
    </location>
</feature>
<dbReference type="VEuPathDB" id="FungiDB:PV07_11409"/>
<evidence type="ECO:0000256" key="3">
    <source>
        <dbReference type="SAM" id="SignalP"/>
    </source>
</evidence>
<evidence type="ECO:0000256" key="2">
    <source>
        <dbReference type="SAM" id="Phobius"/>
    </source>
</evidence>
<organism evidence="4 5">
    <name type="scientific">Cladophialophora immunda</name>
    <dbReference type="NCBI Taxonomy" id="569365"/>
    <lineage>
        <taxon>Eukaryota</taxon>
        <taxon>Fungi</taxon>
        <taxon>Dikarya</taxon>
        <taxon>Ascomycota</taxon>
        <taxon>Pezizomycotina</taxon>
        <taxon>Eurotiomycetes</taxon>
        <taxon>Chaetothyriomycetidae</taxon>
        <taxon>Chaetothyriales</taxon>
        <taxon>Herpotrichiellaceae</taxon>
        <taxon>Cladophialophora</taxon>
    </lineage>
</organism>
<keyword evidence="2" id="KW-0812">Transmembrane</keyword>
<dbReference type="InterPro" id="IPR011047">
    <property type="entry name" value="Quinoprotein_ADH-like_sf"/>
</dbReference>
<evidence type="ECO:0008006" key="6">
    <source>
        <dbReference type="Google" id="ProtNLM"/>
    </source>
</evidence>
<dbReference type="RefSeq" id="XP_016243405.1">
    <property type="nucleotide sequence ID" value="XM_016398843.1"/>
</dbReference>
<evidence type="ECO:0000256" key="1">
    <source>
        <dbReference type="SAM" id="MobiDB-lite"/>
    </source>
</evidence>
<keyword evidence="3" id="KW-0732">Signal</keyword>
<keyword evidence="2" id="KW-1133">Transmembrane helix</keyword>
<accession>A0A0D2CHZ2</accession>
<keyword evidence="5" id="KW-1185">Reference proteome</keyword>
<protein>
    <recommendedName>
        <fullName evidence="6">Arylsulfotransferase</fullName>
    </recommendedName>
</protein>
<dbReference type="PANTHER" id="PTHR35340">
    <property type="entry name" value="PQQ ENZYME REPEAT PROTEIN-RELATED"/>
    <property type="match status" value="1"/>
</dbReference>
<dbReference type="Pfam" id="PF14269">
    <property type="entry name" value="Arylsulfotran_2"/>
    <property type="match status" value="1"/>
</dbReference>
<name>A0A0D2CHZ2_9EURO</name>
<feature type="transmembrane region" description="Helical" evidence="2">
    <location>
        <begin position="550"/>
        <end position="572"/>
    </location>
</feature>
<dbReference type="HOGENOM" id="CLU_018249_0_1_1"/>
<dbReference type="STRING" id="569365.A0A0D2CHZ2"/>
<dbReference type="AlphaFoldDB" id="A0A0D2CHZ2"/>
<dbReference type="EMBL" id="KN847046">
    <property type="protein sequence ID" value="KIW23189.1"/>
    <property type="molecule type" value="Genomic_DNA"/>
</dbReference>
<evidence type="ECO:0000313" key="5">
    <source>
        <dbReference type="Proteomes" id="UP000054466"/>
    </source>
</evidence>
<dbReference type="PANTHER" id="PTHR35340:SF5">
    <property type="entry name" value="ASST-DOMAIN-CONTAINING PROTEIN"/>
    <property type="match status" value="1"/>
</dbReference>
<dbReference type="Proteomes" id="UP000054466">
    <property type="component" value="Unassembled WGS sequence"/>
</dbReference>
<dbReference type="InterPro" id="IPR039535">
    <property type="entry name" value="ASST-like"/>
</dbReference>
<proteinExistence type="predicted"/>
<keyword evidence="2" id="KW-0472">Membrane</keyword>
<reference evidence="4 5" key="1">
    <citation type="submission" date="2015-01" db="EMBL/GenBank/DDBJ databases">
        <title>The Genome Sequence of Cladophialophora immunda CBS83496.</title>
        <authorList>
            <consortium name="The Broad Institute Genomics Platform"/>
            <person name="Cuomo C."/>
            <person name="de Hoog S."/>
            <person name="Gorbushina A."/>
            <person name="Stielow B."/>
            <person name="Teixiera M."/>
            <person name="Abouelleil A."/>
            <person name="Chapman S.B."/>
            <person name="Priest M."/>
            <person name="Young S.K."/>
            <person name="Wortman J."/>
            <person name="Nusbaum C."/>
            <person name="Birren B."/>
        </authorList>
    </citation>
    <scope>NUCLEOTIDE SEQUENCE [LARGE SCALE GENOMIC DNA]</scope>
    <source>
        <strain evidence="4 5">CBS 83496</strain>
    </source>
</reference>
<gene>
    <name evidence="4" type="ORF">PV07_11409</name>
</gene>
<dbReference type="InterPro" id="IPR053143">
    <property type="entry name" value="Arylsulfate_ST"/>
</dbReference>
<dbReference type="OrthoDB" id="5427350at2759"/>
<feature type="signal peptide" evidence="3">
    <location>
        <begin position="1"/>
        <end position="22"/>
    </location>
</feature>
<evidence type="ECO:0000313" key="4">
    <source>
        <dbReference type="EMBL" id="KIW23189.1"/>
    </source>
</evidence>
<feature type="chain" id="PRO_5002239725" description="Arylsulfotransferase" evidence="3">
    <location>
        <begin position="23"/>
        <end position="614"/>
    </location>
</feature>